<dbReference type="Proteomes" id="UP000671960">
    <property type="component" value="Chromosome"/>
</dbReference>
<gene>
    <name evidence="1" type="ORF">HC231_19485</name>
</gene>
<keyword evidence="2" id="KW-1185">Reference proteome</keyword>
<evidence type="ECO:0000313" key="1">
    <source>
        <dbReference type="EMBL" id="QTF09862.1"/>
    </source>
</evidence>
<evidence type="ECO:0000313" key="2">
    <source>
        <dbReference type="Proteomes" id="UP000671960"/>
    </source>
</evidence>
<proteinExistence type="predicted"/>
<dbReference type="EMBL" id="CP050854">
    <property type="protein sequence ID" value="QTF09862.1"/>
    <property type="molecule type" value="Genomic_DNA"/>
</dbReference>
<organism evidence="1 2">
    <name type="scientific">Brenneria izadpanahii</name>
    <dbReference type="NCBI Taxonomy" id="2722756"/>
    <lineage>
        <taxon>Bacteria</taxon>
        <taxon>Pseudomonadati</taxon>
        <taxon>Pseudomonadota</taxon>
        <taxon>Gammaproteobacteria</taxon>
        <taxon>Enterobacterales</taxon>
        <taxon>Pectobacteriaceae</taxon>
        <taxon>Brenneria</taxon>
    </lineage>
</organism>
<dbReference type="RefSeq" id="WP_208228353.1">
    <property type="nucleotide sequence ID" value="NZ_CP050854.1"/>
</dbReference>
<name>A0ABX7UZT9_9GAMM</name>
<sequence length="92" mass="10475">MTLNDIINQLDSFDDDDTIYVVQPWKPDSEAVVATEPNDGGLPDEAVKVNADYFLEIFLTKEFLEGWLSNLDQEPSSKDQCFRLIQYAENDA</sequence>
<accession>A0ABX7UZT9</accession>
<reference evidence="1 2" key="1">
    <citation type="submission" date="2020-03" db="EMBL/GenBank/DDBJ databases">
        <authorList>
            <person name="Bakhshi Ganjeh M."/>
        </authorList>
    </citation>
    <scope>NUCLEOTIDE SEQUENCE [LARGE SCALE GENOMIC DNA]</scope>
    <source>
        <strain evidence="2">Iran 50</strain>
    </source>
</reference>
<protein>
    <submittedName>
        <fullName evidence="1">Uncharacterized protein</fullName>
    </submittedName>
</protein>